<evidence type="ECO:0000313" key="6">
    <source>
        <dbReference type="Proteomes" id="UP000469385"/>
    </source>
</evidence>
<keyword evidence="1 2" id="KW-0597">Phosphoprotein</keyword>
<evidence type="ECO:0000259" key="4">
    <source>
        <dbReference type="PROSITE" id="PS50110"/>
    </source>
</evidence>
<dbReference type="AlphaFoldDB" id="A0A6N8IQR9"/>
<evidence type="ECO:0000256" key="1">
    <source>
        <dbReference type="ARBA" id="ARBA00022553"/>
    </source>
</evidence>
<proteinExistence type="predicted"/>
<dbReference type="Pfam" id="PF00072">
    <property type="entry name" value="Response_reg"/>
    <property type="match status" value="1"/>
</dbReference>
<feature type="compositionally biased region" description="Basic and acidic residues" evidence="3">
    <location>
        <begin position="10"/>
        <end position="30"/>
    </location>
</feature>
<organism evidence="5 6">
    <name type="scientific">Ramlibacter pinisoli</name>
    <dbReference type="NCBI Taxonomy" id="2682844"/>
    <lineage>
        <taxon>Bacteria</taxon>
        <taxon>Pseudomonadati</taxon>
        <taxon>Pseudomonadota</taxon>
        <taxon>Betaproteobacteria</taxon>
        <taxon>Burkholderiales</taxon>
        <taxon>Comamonadaceae</taxon>
        <taxon>Ramlibacter</taxon>
    </lineage>
</organism>
<evidence type="ECO:0000256" key="3">
    <source>
        <dbReference type="SAM" id="MobiDB-lite"/>
    </source>
</evidence>
<dbReference type="GO" id="GO:0000160">
    <property type="term" value="P:phosphorelay signal transduction system"/>
    <property type="evidence" value="ECO:0007669"/>
    <property type="project" value="InterPro"/>
</dbReference>
<dbReference type="SUPFAM" id="SSF52172">
    <property type="entry name" value="CheY-like"/>
    <property type="match status" value="1"/>
</dbReference>
<feature type="domain" description="Response regulatory" evidence="4">
    <location>
        <begin position="62"/>
        <end position="175"/>
    </location>
</feature>
<protein>
    <submittedName>
        <fullName evidence="5">Response regulator</fullName>
    </submittedName>
</protein>
<dbReference type="InterPro" id="IPR001789">
    <property type="entry name" value="Sig_transdc_resp-reg_receiver"/>
</dbReference>
<feature type="compositionally biased region" description="Polar residues" evidence="3">
    <location>
        <begin position="32"/>
        <end position="41"/>
    </location>
</feature>
<dbReference type="Proteomes" id="UP000469385">
    <property type="component" value="Unassembled WGS sequence"/>
</dbReference>
<dbReference type="PROSITE" id="PS50110">
    <property type="entry name" value="RESPONSE_REGULATORY"/>
    <property type="match status" value="1"/>
</dbReference>
<feature type="region of interest" description="Disordered" evidence="3">
    <location>
        <begin position="1"/>
        <end position="54"/>
    </location>
</feature>
<dbReference type="SMART" id="SM00448">
    <property type="entry name" value="REC"/>
    <property type="match status" value="1"/>
</dbReference>
<evidence type="ECO:0000313" key="5">
    <source>
        <dbReference type="EMBL" id="MVQ29197.1"/>
    </source>
</evidence>
<dbReference type="InterPro" id="IPR050595">
    <property type="entry name" value="Bact_response_regulator"/>
</dbReference>
<evidence type="ECO:0000256" key="2">
    <source>
        <dbReference type="PROSITE-ProRule" id="PRU00169"/>
    </source>
</evidence>
<dbReference type="CDD" id="cd00156">
    <property type="entry name" value="REC"/>
    <property type="match status" value="1"/>
</dbReference>
<comment type="caution">
    <text evidence="5">The sequence shown here is derived from an EMBL/GenBank/DDBJ whole genome shotgun (WGS) entry which is preliminary data.</text>
</comment>
<dbReference type="PANTHER" id="PTHR44591">
    <property type="entry name" value="STRESS RESPONSE REGULATOR PROTEIN 1"/>
    <property type="match status" value="1"/>
</dbReference>
<gene>
    <name evidence="5" type="ORF">GON04_07055</name>
</gene>
<accession>A0A6N8IQR9</accession>
<sequence>MRPPLVGRPTQRDDPQGRRSIMTEEKDKPGQRSGTGAQSVLQHMAHDARESPGPSFDRSNYTILVVDDIAASRYASVRLLQVHGYKTREASDGSEALLFADSCNAVLLDVNLPDINGVEVCRQLKAQSPGVPVVLMSAFYVDDLHTEVGLSAGADAYLYAGLTSEQLGGQFDQLLAPAAPD</sequence>
<feature type="modified residue" description="4-aspartylphosphate" evidence="2">
    <location>
        <position position="109"/>
    </location>
</feature>
<dbReference type="InterPro" id="IPR011006">
    <property type="entry name" value="CheY-like_superfamily"/>
</dbReference>
<dbReference type="EMBL" id="WSEL01000003">
    <property type="protein sequence ID" value="MVQ29197.1"/>
    <property type="molecule type" value="Genomic_DNA"/>
</dbReference>
<keyword evidence="6" id="KW-1185">Reference proteome</keyword>
<name>A0A6N8IQR9_9BURK</name>
<dbReference type="PANTHER" id="PTHR44591:SF3">
    <property type="entry name" value="RESPONSE REGULATORY DOMAIN-CONTAINING PROTEIN"/>
    <property type="match status" value="1"/>
</dbReference>
<reference evidence="5 6" key="1">
    <citation type="submission" date="2019-12" db="EMBL/GenBank/DDBJ databases">
        <authorList>
            <person name="Huq M.A."/>
        </authorList>
    </citation>
    <scope>NUCLEOTIDE SEQUENCE [LARGE SCALE GENOMIC DNA]</scope>
    <source>
        <strain evidence="5 6">MAH-25</strain>
    </source>
</reference>
<dbReference type="Gene3D" id="3.40.50.2300">
    <property type="match status" value="1"/>
</dbReference>